<sequence length="77" mass="8789">MKKRTLIRLLQQKERLEADLVANCLEAKSVEEFLTGITPATNQLLKAKLRRFQTNENRTGYALAAEYGQVLSQLKQP</sequence>
<reference evidence="1 2" key="1">
    <citation type="submission" date="2019-11" db="EMBL/GenBank/DDBJ databases">
        <title>Spirosoma endbachense sp. nov., isolated from a natural salt meadow.</title>
        <authorList>
            <person name="Rojas J."/>
            <person name="Ambika Manirajan B."/>
            <person name="Ratering S."/>
            <person name="Suarez C."/>
            <person name="Geissler-Plaum R."/>
            <person name="Schnell S."/>
        </authorList>
    </citation>
    <scope>NUCLEOTIDE SEQUENCE [LARGE SCALE GENOMIC DNA]</scope>
    <source>
        <strain evidence="1 2">I-24</strain>
    </source>
</reference>
<protein>
    <submittedName>
        <fullName evidence="1">Uncharacterized protein</fullName>
    </submittedName>
</protein>
<dbReference type="Proteomes" id="UP000464577">
    <property type="component" value="Chromosome"/>
</dbReference>
<dbReference type="RefSeq" id="WP_162384360.1">
    <property type="nucleotide sequence ID" value="NZ_CP045997.1"/>
</dbReference>
<evidence type="ECO:0000313" key="1">
    <source>
        <dbReference type="EMBL" id="QHV93939.1"/>
    </source>
</evidence>
<dbReference type="AlphaFoldDB" id="A0A6P1VQS1"/>
<accession>A0A6P1VQS1</accession>
<dbReference type="EMBL" id="CP045997">
    <property type="protein sequence ID" value="QHV93939.1"/>
    <property type="molecule type" value="Genomic_DNA"/>
</dbReference>
<evidence type="ECO:0000313" key="2">
    <source>
        <dbReference type="Proteomes" id="UP000464577"/>
    </source>
</evidence>
<proteinExistence type="predicted"/>
<gene>
    <name evidence="1" type="ORF">GJR95_02370</name>
</gene>
<keyword evidence="2" id="KW-1185">Reference proteome</keyword>
<name>A0A6P1VQS1_9BACT</name>
<dbReference type="KEGG" id="senf:GJR95_02370"/>
<organism evidence="1 2">
    <name type="scientific">Spirosoma endbachense</name>
    <dbReference type="NCBI Taxonomy" id="2666025"/>
    <lineage>
        <taxon>Bacteria</taxon>
        <taxon>Pseudomonadati</taxon>
        <taxon>Bacteroidota</taxon>
        <taxon>Cytophagia</taxon>
        <taxon>Cytophagales</taxon>
        <taxon>Cytophagaceae</taxon>
        <taxon>Spirosoma</taxon>
    </lineage>
</organism>